<evidence type="ECO:0000256" key="1">
    <source>
        <dbReference type="ARBA" id="ARBA00022670"/>
    </source>
</evidence>
<dbReference type="Gene3D" id="3.30.2010.10">
    <property type="entry name" value="Metalloproteases ('zincins'), catalytic domain"/>
    <property type="match status" value="1"/>
</dbReference>
<keyword evidence="4 6" id="KW-0862">Zinc</keyword>
<dbReference type="InterPro" id="IPR051156">
    <property type="entry name" value="Mito/Outer_Membr_Metalloprot"/>
</dbReference>
<gene>
    <name evidence="10" type="ORF">AX760_13795</name>
</gene>
<evidence type="ECO:0000256" key="2">
    <source>
        <dbReference type="ARBA" id="ARBA00022723"/>
    </source>
</evidence>
<dbReference type="AlphaFoldDB" id="A0A657LWE2"/>
<keyword evidence="5 6" id="KW-0482">Metalloprotease</keyword>
<organism evidence="10 11">
    <name type="scientific">Pararhizobium antarcticum</name>
    <dbReference type="NCBI Taxonomy" id="1798805"/>
    <lineage>
        <taxon>Bacteria</taxon>
        <taxon>Pseudomonadati</taxon>
        <taxon>Pseudomonadota</taxon>
        <taxon>Alphaproteobacteria</taxon>
        <taxon>Hyphomicrobiales</taxon>
        <taxon>Rhizobiaceae</taxon>
        <taxon>Rhizobium/Agrobacterium group</taxon>
        <taxon>Pararhizobium</taxon>
    </lineage>
</organism>
<dbReference type="InterPro" id="IPR055518">
    <property type="entry name" value="DUF7092"/>
</dbReference>
<feature type="domain" description="DUF7092" evidence="9">
    <location>
        <begin position="9"/>
        <end position="85"/>
    </location>
</feature>
<evidence type="ECO:0000256" key="5">
    <source>
        <dbReference type="ARBA" id="ARBA00023049"/>
    </source>
</evidence>
<keyword evidence="11" id="KW-1185">Reference proteome</keyword>
<keyword evidence="7" id="KW-0472">Membrane</keyword>
<keyword evidence="1 6" id="KW-0645">Protease</keyword>
<evidence type="ECO:0000313" key="11">
    <source>
        <dbReference type="Proteomes" id="UP000182661"/>
    </source>
</evidence>
<comment type="similarity">
    <text evidence="6">Belongs to the peptidase M48 family.</text>
</comment>
<reference evidence="10 11" key="1">
    <citation type="submission" date="2016-02" db="EMBL/GenBank/DDBJ databases">
        <title>Genome sequencing of a beta-galactosidase producing bacteria Rhizobium sp. 59.</title>
        <authorList>
            <person name="Wang D."/>
            <person name="Kot W."/>
            <person name="Qin Y."/>
            <person name="Hansen L."/>
            <person name="Naqvi K."/>
            <person name="Rensing C."/>
        </authorList>
    </citation>
    <scope>NUCLEOTIDE SEQUENCE [LARGE SCALE GENOMIC DNA]</scope>
    <source>
        <strain evidence="10 11">59</strain>
    </source>
</reference>
<dbReference type="PANTHER" id="PTHR22726:SF1">
    <property type="entry name" value="METALLOENDOPEPTIDASE OMA1, MITOCHONDRIAL"/>
    <property type="match status" value="1"/>
</dbReference>
<evidence type="ECO:0000259" key="9">
    <source>
        <dbReference type="Pfam" id="PF23368"/>
    </source>
</evidence>
<dbReference type="GO" id="GO:0051603">
    <property type="term" value="P:proteolysis involved in protein catabolic process"/>
    <property type="evidence" value="ECO:0007669"/>
    <property type="project" value="TreeGrafter"/>
</dbReference>
<dbReference type="InterPro" id="IPR001915">
    <property type="entry name" value="Peptidase_M48"/>
</dbReference>
<dbReference type="GO" id="GO:0016020">
    <property type="term" value="C:membrane"/>
    <property type="evidence" value="ECO:0007669"/>
    <property type="project" value="TreeGrafter"/>
</dbReference>
<evidence type="ECO:0000256" key="4">
    <source>
        <dbReference type="ARBA" id="ARBA00022833"/>
    </source>
</evidence>
<evidence type="ECO:0000313" key="10">
    <source>
        <dbReference type="EMBL" id="OJF99049.1"/>
    </source>
</evidence>
<accession>A0A657LWE2</accession>
<name>A0A657LWE2_9HYPH</name>
<comment type="caution">
    <text evidence="10">The sequence shown here is derived from an EMBL/GenBank/DDBJ whole genome shotgun (WGS) entry which is preliminary data.</text>
</comment>
<proteinExistence type="inferred from homology"/>
<evidence type="ECO:0000256" key="3">
    <source>
        <dbReference type="ARBA" id="ARBA00022801"/>
    </source>
</evidence>
<dbReference type="CDD" id="cd07332">
    <property type="entry name" value="M48C_Oma1_like"/>
    <property type="match status" value="1"/>
</dbReference>
<sequence>MASDNRTIAEGEWHPAHSSLSVVARLVEDAGALVVERVPGGDRLATGELASVEVSPRVGSIPRRVNFADGSLFETTDNDAIDRWLLRSGRRSTSLVHRLERFHPRLVVLVVATFLLGSLVYRYALPVLVEVAVAVTPPVVPKIMSVSTMETMDRTMLSPSQLNAGKQREISEDFARIAALSPRGTAGYSLNFRAGGAVGPNAFALPDGTLVLTDELVELAAGDDEMIIGVLAHEIGHVELEHSLRQVYRAAGMAGLIMMLAGDVGSGIEDLLVQGGGLLALSHSRTAEAAADRHSVELMSKAGFDATAIARFFELLEQKLGDRSDTSMLSTHPGTPERKKAILDYAAEVQAKQQAD</sequence>
<feature type="domain" description="Peptidase M48" evidence="8">
    <location>
        <begin position="169"/>
        <end position="344"/>
    </location>
</feature>
<dbReference type="Pfam" id="PF01435">
    <property type="entry name" value="Peptidase_M48"/>
    <property type="match status" value="1"/>
</dbReference>
<evidence type="ECO:0000256" key="7">
    <source>
        <dbReference type="SAM" id="Phobius"/>
    </source>
</evidence>
<dbReference type="GO" id="GO:0004222">
    <property type="term" value="F:metalloendopeptidase activity"/>
    <property type="evidence" value="ECO:0007669"/>
    <property type="project" value="InterPro"/>
</dbReference>
<keyword evidence="7" id="KW-1133">Transmembrane helix</keyword>
<keyword evidence="3 6" id="KW-0378">Hydrolase</keyword>
<dbReference type="RefSeq" id="WP_071832293.1">
    <property type="nucleotide sequence ID" value="NZ_LSRP01000073.1"/>
</dbReference>
<dbReference type="Pfam" id="PF23368">
    <property type="entry name" value="DUF7092"/>
    <property type="match status" value="1"/>
</dbReference>
<comment type="cofactor">
    <cofactor evidence="6">
        <name>Zn(2+)</name>
        <dbReference type="ChEBI" id="CHEBI:29105"/>
    </cofactor>
    <text evidence="6">Binds 1 zinc ion per subunit.</text>
</comment>
<protein>
    <submittedName>
        <fullName evidence="10">Metalloprotease</fullName>
    </submittedName>
</protein>
<dbReference type="OrthoDB" id="9810445at2"/>
<feature type="transmembrane region" description="Helical" evidence="7">
    <location>
        <begin position="106"/>
        <end position="124"/>
    </location>
</feature>
<evidence type="ECO:0000256" key="6">
    <source>
        <dbReference type="RuleBase" id="RU003983"/>
    </source>
</evidence>
<dbReference type="PANTHER" id="PTHR22726">
    <property type="entry name" value="METALLOENDOPEPTIDASE OMA1"/>
    <property type="match status" value="1"/>
</dbReference>
<dbReference type="Proteomes" id="UP000182661">
    <property type="component" value="Unassembled WGS sequence"/>
</dbReference>
<evidence type="ECO:0000259" key="8">
    <source>
        <dbReference type="Pfam" id="PF01435"/>
    </source>
</evidence>
<keyword evidence="2" id="KW-0479">Metal-binding</keyword>
<dbReference type="EMBL" id="LSRP01000073">
    <property type="protein sequence ID" value="OJF99049.1"/>
    <property type="molecule type" value="Genomic_DNA"/>
</dbReference>
<dbReference type="GO" id="GO:0046872">
    <property type="term" value="F:metal ion binding"/>
    <property type="evidence" value="ECO:0007669"/>
    <property type="project" value="UniProtKB-KW"/>
</dbReference>
<keyword evidence="7" id="KW-0812">Transmembrane</keyword>